<feature type="transmembrane region" description="Helical" evidence="8">
    <location>
        <begin position="316"/>
        <end position="334"/>
    </location>
</feature>
<dbReference type="InterPro" id="IPR006639">
    <property type="entry name" value="Preselin/SPP"/>
</dbReference>
<evidence type="ECO:0000256" key="6">
    <source>
        <dbReference type="ARBA" id="ARBA00023136"/>
    </source>
</evidence>
<gene>
    <name evidence="9" type="ORF">CVIRNUC_000840</name>
</gene>
<feature type="transmembrane region" description="Helical" evidence="8">
    <location>
        <begin position="213"/>
        <end position="230"/>
    </location>
</feature>
<dbReference type="GO" id="GO:0098554">
    <property type="term" value="C:cytoplasmic side of endoplasmic reticulum membrane"/>
    <property type="evidence" value="ECO:0007669"/>
    <property type="project" value="TreeGrafter"/>
</dbReference>
<evidence type="ECO:0000256" key="1">
    <source>
        <dbReference type="ARBA" id="ARBA00004127"/>
    </source>
</evidence>
<feature type="transmembrane region" description="Helical" evidence="8">
    <location>
        <begin position="374"/>
        <end position="397"/>
    </location>
</feature>
<sequence>MAAWCSGHSQSHLGHGRHVQCFTAWASCRPVCTRHRPSSLPQQQQYRSIAWEDRRGNSHRSWHAASIRGRAVREEQSQQDEAESESLSQEGLSNGVNGAHSNGSQPEDAQGQEAPWRWVESADALRTYLVFFGILLAGELPLLKGVQYADLPYFVGLATLTIYIGAHRGLSSRNRQQLSMQQSALAPVAASAALFGGYLIIKLFPNLNLQTFFNLYFWLIGSVAVAGNVLPPLRRLGGQLGEASLSITFPDGWFLDENGNAVRQAQIAPTDIAAAAAGLSIATLQLLHPHWSLNNLLACLIATDILQLLGLKSFKAAGVMLFGLLAYDVFWVFGSPKVIGDNVMLAVATSDALTGPTRLLFPRFSGSISEASRFPFSLLGLGDIAVPGLLACLALRYDASRSTDFRGRQLAAAQALQASLDSSLPGASDREITHAAADAAELAFDRVADAELAHRQSTEGSLSDASPSYAVSDAVLDQRTYFVPTMAAYIGGLGIAFAANAITHMGQPALLYLVPATCGTIFLMAAGRGELGRLLSFVDSPTPAAEKAANTAE</sequence>
<proteinExistence type="inferred from homology"/>
<dbReference type="Pfam" id="PF04258">
    <property type="entry name" value="Peptidase_A22B"/>
    <property type="match status" value="1"/>
</dbReference>
<evidence type="ECO:0000256" key="4">
    <source>
        <dbReference type="ARBA" id="ARBA00022801"/>
    </source>
</evidence>
<evidence type="ECO:0000256" key="8">
    <source>
        <dbReference type="SAM" id="Phobius"/>
    </source>
</evidence>
<dbReference type="InterPro" id="IPR007369">
    <property type="entry name" value="Peptidase_A22B_SPP"/>
</dbReference>
<feature type="region of interest" description="Disordered" evidence="7">
    <location>
        <begin position="62"/>
        <end position="113"/>
    </location>
</feature>
<reference evidence="9 10" key="1">
    <citation type="submission" date="2023-10" db="EMBL/GenBank/DDBJ databases">
        <authorList>
            <person name="Maclean D."/>
            <person name="Macfadyen A."/>
        </authorList>
    </citation>
    <scope>NUCLEOTIDE SEQUENCE [LARGE SCALE GENOMIC DNA]</scope>
</reference>
<feature type="transmembrane region" description="Helical" evidence="8">
    <location>
        <begin position="481"/>
        <end position="503"/>
    </location>
</feature>
<feature type="transmembrane region" description="Helical" evidence="8">
    <location>
        <begin position="127"/>
        <end position="145"/>
    </location>
</feature>
<keyword evidence="4" id="KW-0378">Hydrolase</keyword>
<evidence type="ECO:0000313" key="10">
    <source>
        <dbReference type="Proteomes" id="UP001314263"/>
    </source>
</evidence>
<dbReference type="EMBL" id="CAUYUE010000001">
    <property type="protein sequence ID" value="CAK0737011.1"/>
    <property type="molecule type" value="Genomic_DNA"/>
</dbReference>
<evidence type="ECO:0000256" key="7">
    <source>
        <dbReference type="SAM" id="MobiDB-lite"/>
    </source>
</evidence>
<evidence type="ECO:0000313" key="9">
    <source>
        <dbReference type="EMBL" id="CAK0737011.1"/>
    </source>
</evidence>
<comment type="similarity">
    <text evidence="2">Belongs to the peptidase A22B family.</text>
</comment>
<name>A0AAV1HVX6_9CHLO</name>
<dbReference type="GO" id="GO:0006465">
    <property type="term" value="P:signal peptide processing"/>
    <property type="evidence" value="ECO:0007669"/>
    <property type="project" value="TreeGrafter"/>
</dbReference>
<organism evidence="9 10">
    <name type="scientific">Coccomyxa viridis</name>
    <dbReference type="NCBI Taxonomy" id="1274662"/>
    <lineage>
        <taxon>Eukaryota</taxon>
        <taxon>Viridiplantae</taxon>
        <taxon>Chlorophyta</taxon>
        <taxon>core chlorophytes</taxon>
        <taxon>Trebouxiophyceae</taxon>
        <taxon>Trebouxiophyceae incertae sedis</taxon>
        <taxon>Coccomyxaceae</taxon>
        <taxon>Coccomyxa</taxon>
    </lineage>
</organism>
<evidence type="ECO:0000256" key="2">
    <source>
        <dbReference type="ARBA" id="ARBA00006859"/>
    </source>
</evidence>
<keyword evidence="10" id="KW-1185">Reference proteome</keyword>
<feature type="transmembrane region" description="Helical" evidence="8">
    <location>
        <begin position="151"/>
        <end position="171"/>
    </location>
</feature>
<dbReference type="AlphaFoldDB" id="A0AAV1HVX6"/>
<protein>
    <recommendedName>
        <fullName evidence="11">Signal peptide peptidase</fullName>
    </recommendedName>
</protein>
<feature type="transmembrane region" description="Helical" evidence="8">
    <location>
        <begin position="509"/>
        <end position="527"/>
    </location>
</feature>
<evidence type="ECO:0000256" key="3">
    <source>
        <dbReference type="ARBA" id="ARBA00022692"/>
    </source>
</evidence>
<dbReference type="Proteomes" id="UP001314263">
    <property type="component" value="Unassembled WGS sequence"/>
</dbReference>
<dbReference type="GO" id="GO:0098553">
    <property type="term" value="C:lumenal side of endoplasmic reticulum membrane"/>
    <property type="evidence" value="ECO:0007669"/>
    <property type="project" value="TreeGrafter"/>
</dbReference>
<accession>A0AAV1HVX6</accession>
<dbReference type="GO" id="GO:0042500">
    <property type="term" value="F:aspartic endopeptidase activity, intramembrane cleaving"/>
    <property type="evidence" value="ECO:0007669"/>
    <property type="project" value="InterPro"/>
</dbReference>
<evidence type="ECO:0000256" key="5">
    <source>
        <dbReference type="ARBA" id="ARBA00022989"/>
    </source>
</evidence>
<keyword evidence="3 8" id="KW-0812">Transmembrane</keyword>
<evidence type="ECO:0008006" key="11">
    <source>
        <dbReference type="Google" id="ProtNLM"/>
    </source>
</evidence>
<comment type="caution">
    <text evidence="9">The sequence shown here is derived from an EMBL/GenBank/DDBJ whole genome shotgun (WGS) entry which is preliminary data.</text>
</comment>
<dbReference type="SMART" id="SM00730">
    <property type="entry name" value="PSN"/>
    <property type="match status" value="1"/>
</dbReference>
<dbReference type="PANTHER" id="PTHR12174:SF73">
    <property type="entry name" value="SIGNAL PEPTIDE PEPTIDASE DOMAIN CONTAINING PROTEIN"/>
    <property type="match status" value="1"/>
</dbReference>
<dbReference type="GO" id="GO:0033619">
    <property type="term" value="P:membrane protein proteolysis"/>
    <property type="evidence" value="ECO:0007669"/>
    <property type="project" value="TreeGrafter"/>
</dbReference>
<comment type="subcellular location">
    <subcellularLocation>
        <location evidence="1">Endomembrane system</location>
        <topology evidence="1">Multi-pass membrane protein</topology>
    </subcellularLocation>
</comment>
<dbReference type="PANTHER" id="PTHR12174">
    <property type="entry name" value="SIGNAL PEPTIDE PEPTIDASE"/>
    <property type="match status" value="1"/>
</dbReference>
<keyword evidence="5 8" id="KW-1133">Transmembrane helix</keyword>
<keyword evidence="6 8" id="KW-0472">Membrane</keyword>
<feature type="transmembrane region" description="Helical" evidence="8">
    <location>
        <begin position="183"/>
        <end position="201"/>
    </location>
</feature>
<feature type="compositionally biased region" description="Polar residues" evidence="7">
    <location>
        <begin position="91"/>
        <end position="107"/>
    </location>
</feature>